<protein>
    <submittedName>
        <fullName evidence="2">Uncharacterized protein</fullName>
    </submittedName>
</protein>
<dbReference type="GeneID" id="9950991"/>
<feature type="non-terminal residue" evidence="2">
    <location>
        <position position="66"/>
    </location>
</feature>
<dbReference type="AlphaFoldDB" id="A0A1S0TKQ4"/>
<sequence length="66" mass="7999">MHKRTEEGRKQRRHTDHLDSTINTAEWQSYRQPSEYPKSSNIANYYEHLKMRMRNTLSKFTGRKDG</sequence>
<dbReference type="CTD" id="9950991"/>
<accession>A0A1S0TKQ4</accession>
<name>A0A1S0TKQ4_LOALO</name>
<evidence type="ECO:0000313" key="2">
    <source>
        <dbReference type="EMBL" id="EFO14995.1"/>
    </source>
</evidence>
<reference evidence="2" key="1">
    <citation type="submission" date="2012-04" db="EMBL/GenBank/DDBJ databases">
        <title>The Genome Sequence of Loa loa.</title>
        <authorList>
            <consortium name="The Broad Institute Genome Sequencing Platform"/>
            <consortium name="Broad Institute Genome Sequencing Center for Infectious Disease"/>
            <person name="Nutman T.B."/>
            <person name="Fink D.L."/>
            <person name="Russ C."/>
            <person name="Young S."/>
            <person name="Zeng Q."/>
            <person name="Gargeya S."/>
            <person name="Alvarado L."/>
            <person name="Berlin A."/>
            <person name="Chapman S.B."/>
            <person name="Chen Z."/>
            <person name="Freedman E."/>
            <person name="Gellesch M."/>
            <person name="Goldberg J."/>
            <person name="Griggs A."/>
            <person name="Gujja S."/>
            <person name="Heilman E.R."/>
            <person name="Heiman D."/>
            <person name="Howarth C."/>
            <person name="Mehta T."/>
            <person name="Neiman D."/>
            <person name="Pearson M."/>
            <person name="Roberts A."/>
            <person name="Saif S."/>
            <person name="Shea T."/>
            <person name="Shenoy N."/>
            <person name="Sisk P."/>
            <person name="Stolte C."/>
            <person name="Sykes S."/>
            <person name="White J."/>
            <person name="Yandava C."/>
            <person name="Haas B."/>
            <person name="Henn M.R."/>
            <person name="Nusbaum C."/>
            <person name="Birren B."/>
        </authorList>
    </citation>
    <scope>NUCLEOTIDE SEQUENCE [LARGE SCALE GENOMIC DNA]</scope>
</reference>
<proteinExistence type="predicted"/>
<dbReference type="InParanoid" id="A0A1S0TKQ4"/>
<feature type="region of interest" description="Disordered" evidence="1">
    <location>
        <begin position="1"/>
        <end position="23"/>
    </location>
</feature>
<evidence type="ECO:0000256" key="1">
    <source>
        <dbReference type="SAM" id="MobiDB-lite"/>
    </source>
</evidence>
<dbReference type="EMBL" id="JH712111">
    <property type="protein sequence ID" value="EFO14995.1"/>
    <property type="molecule type" value="Genomic_DNA"/>
</dbReference>
<dbReference type="RefSeq" id="XP_003149073.1">
    <property type="nucleotide sequence ID" value="XM_003149025.1"/>
</dbReference>
<organism evidence="2">
    <name type="scientific">Loa loa</name>
    <name type="common">Eye worm</name>
    <name type="synonym">Filaria loa</name>
    <dbReference type="NCBI Taxonomy" id="7209"/>
    <lineage>
        <taxon>Eukaryota</taxon>
        <taxon>Metazoa</taxon>
        <taxon>Ecdysozoa</taxon>
        <taxon>Nematoda</taxon>
        <taxon>Chromadorea</taxon>
        <taxon>Rhabditida</taxon>
        <taxon>Spirurina</taxon>
        <taxon>Spiruromorpha</taxon>
        <taxon>Filarioidea</taxon>
        <taxon>Onchocercidae</taxon>
        <taxon>Loa</taxon>
    </lineage>
</organism>
<dbReference type="KEGG" id="loa:LOAG_13519"/>
<gene>
    <name evidence="2" type="ORF">LOAG_13519</name>
</gene>